<feature type="chain" id="PRO_5011598675" evidence="3">
    <location>
        <begin position="24"/>
        <end position="256"/>
    </location>
</feature>
<dbReference type="SMART" id="SM00062">
    <property type="entry name" value="PBPb"/>
    <property type="match status" value="1"/>
</dbReference>
<dbReference type="OrthoDB" id="370676at2"/>
<dbReference type="Proteomes" id="UP000198773">
    <property type="component" value="Unassembled WGS sequence"/>
</dbReference>
<name>A0A1H3YJR6_ALKAM</name>
<protein>
    <submittedName>
        <fullName evidence="5">Extracellular solute-binding protein, family 3</fullName>
    </submittedName>
</protein>
<dbReference type="STRING" id="152573.SAMN04488051_101699"/>
<dbReference type="InterPro" id="IPR001638">
    <property type="entry name" value="Solute-binding_3/MltF_N"/>
</dbReference>
<dbReference type="SUPFAM" id="SSF53850">
    <property type="entry name" value="Periplasmic binding protein-like II"/>
    <property type="match status" value="1"/>
</dbReference>
<keyword evidence="6" id="KW-1185">Reference proteome</keyword>
<dbReference type="AlphaFoldDB" id="A0A1H3YJR6"/>
<dbReference type="PANTHER" id="PTHR35936">
    <property type="entry name" value="MEMBRANE-BOUND LYTIC MUREIN TRANSGLYCOSYLASE F"/>
    <property type="match status" value="1"/>
</dbReference>
<dbReference type="PANTHER" id="PTHR35936:SF25">
    <property type="entry name" value="ABC TRANSPORTER SUBSTRATE-BINDING PROTEIN"/>
    <property type="match status" value="1"/>
</dbReference>
<evidence type="ECO:0000256" key="2">
    <source>
        <dbReference type="ARBA" id="ARBA00022729"/>
    </source>
</evidence>
<accession>A0A1H3YJR6</accession>
<feature type="domain" description="Solute-binding protein family 3/N-terminal" evidence="4">
    <location>
        <begin position="35"/>
        <end position="253"/>
    </location>
</feature>
<reference evidence="5 6" key="1">
    <citation type="submission" date="2016-10" db="EMBL/GenBank/DDBJ databases">
        <authorList>
            <person name="de Groot N.N."/>
        </authorList>
    </citation>
    <scope>NUCLEOTIDE SEQUENCE [LARGE SCALE GENOMIC DNA]</scope>
    <source>
        <strain evidence="5 6">CGMCC 1.3430</strain>
    </source>
</reference>
<evidence type="ECO:0000313" key="6">
    <source>
        <dbReference type="Proteomes" id="UP000198773"/>
    </source>
</evidence>
<evidence type="ECO:0000256" key="3">
    <source>
        <dbReference type="SAM" id="SignalP"/>
    </source>
</evidence>
<dbReference type="Pfam" id="PF00497">
    <property type="entry name" value="SBP_bac_3"/>
    <property type="match status" value="1"/>
</dbReference>
<comment type="similarity">
    <text evidence="1">Belongs to the bacterial solute-binding protein 3 family.</text>
</comment>
<gene>
    <name evidence="5" type="ORF">SAMN04488051_101699</name>
</gene>
<dbReference type="EMBL" id="FNRM01000001">
    <property type="protein sequence ID" value="SEA11178.1"/>
    <property type="molecule type" value="Genomic_DNA"/>
</dbReference>
<proteinExistence type="inferred from homology"/>
<dbReference type="Gene3D" id="3.40.190.10">
    <property type="entry name" value="Periplasmic binding protein-like II"/>
    <property type="match status" value="2"/>
</dbReference>
<dbReference type="RefSeq" id="WP_091339448.1">
    <property type="nucleotide sequence ID" value="NZ_FNRM01000001.1"/>
</dbReference>
<keyword evidence="2 3" id="KW-0732">Signal</keyword>
<evidence type="ECO:0000256" key="1">
    <source>
        <dbReference type="ARBA" id="ARBA00010333"/>
    </source>
</evidence>
<sequence>MLRNLLFTLLLLLHAFAPSTAQSAAKPQLEWCLDDLPSYHAYPAEGMPYGPTVDFMLELARRAGFELTFSPNTPFARCLRLMEQGEVDLMVRLNTSEQREKVMYMLPYALARPEVLIIRQQQQDITSIAELNRLHLMVVRGYTYNHQTLNVIAGHPHSTVIDSVETGLKMLQMHRADAMVTTEEYALNWFSRIPEYQQQFTLASLTFESREPLYIHVALSKTSVHSHLVPMLQQAIAAMIADGTLDPRLQEQPRLY</sequence>
<evidence type="ECO:0000259" key="4">
    <source>
        <dbReference type="SMART" id="SM00062"/>
    </source>
</evidence>
<evidence type="ECO:0000313" key="5">
    <source>
        <dbReference type="EMBL" id="SEA11178.1"/>
    </source>
</evidence>
<feature type="signal peptide" evidence="3">
    <location>
        <begin position="1"/>
        <end position="23"/>
    </location>
</feature>
<organism evidence="5 6">
    <name type="scientific">Alkalimonas amylolytica</name>
    <dbReference type="NCBI Taxonomy" id="152573"/>
    <lineage>
        <taxon>Bacteria</taxon>
        <taxon>Pseudomonadati</taxon>
        <taxon>Pseudomonadota</taxon>
        <taxon>Gammaproteobacteria</taxon>
        <taxon>Alkalimonas</taxon>
    </lineage>
</organism>